<reference evidence="2 3" key="1">
    <citation type="journal article" date="2017" name="Mol. Biol. Evol.">
        <title>The 4-celled Tetrabaena socialis nuclear genome reveals the essential components for genetic control of cell number at the origin of multicellularity in the volvocine lineage.</title>
        <authorList>
            <person name="Featherston J."/>
            <person name="Arakaki Y."/>
            <person name="Hanschen E.R."/>
            <person name="Ferris P.J."/>
            <person name="Michod R.E."/>
            <person name="Olson B.J.S.C."/>
            <person name="Nozaki H."/>
            <person name="Durand P.M."/>
        </authorList>
    </citation>
    <scope>NUCLEOTIDE SEQUENCE [LARGE SCALE GENOMIC DNA]</scope>
    <source>
        <strain evidence="2 3">NIES-571</strain>
    </source>
</reference>
<proteinExistence type="predicted"/>
<dbReference type="OrthoDB" id="541550at2759"/>
<gene>
    <name evidence="2" type="ORF">TSOC_012525</name>
</gene>
<sequence>NMASSPRPTEIPGRQDVSGDLPNPPDCVNSTEVPMLRRCFISRRAYIDVALYGAEMDDRFGTLIRTNYFFLTLDTALLCPMLLGQECVDRLGPLGCYAFVFPKVLLAWRCWLLLQHCWASSGGGGRWPGSMGVLAGQVHTDVGSSTSASNLSDSVPTAAAPNYAQQRQQQQLEPPVPYRPAAAAVDGASVDVVAGASDWHVGETDFDLVPAPAAQAGASFTHFAADPSSGLGDRSGGGPVRIRFAVLLPQTAGTAAAAAAL</sequence>
<organism evidence="2 3">
    <name type="scientific">Tetrabaena socialis</name>
    <dbReference type="NCBI Taxonomy" id="47790"/>
    <lineage>
        <taxon>Eukaryota</taxon>
        <taxon>Viridiplantae</taxon>
        <taxon>Chlorophyta</taxon>
        <taxon>core chlorophytes</taxon>
        <taxon>Chlorophyceae</taxon>
        <taxon>CS clade</taxon>
        <taxon>Chlamydomonadales</taxon>
        <taxon>Tetrabaenaceae</taxon>
        <taxon>Tetrabaena</taxon>
    </lineage>
</organism>
<feature type="region of interest" description="Disordered" evidence="1">
    <location>
        <begin position="1"/>
        <end position="28"/>
    </location>
</feature>
<accession>A0A2J7ZMU1</accession>
<dbReference type="AlphaFoldDB" id="A0A2J7ZMU1"/>
<evidence type="ECO:0000313" key="3">
    <source>
        <dbReference type="Proteomes" id="UP000236333"/>
    </source>
</evidence>
<comment type="caution">
    <text evidence="2">The sequence shown here is derived from an EMBL/GenBank/DDBJ whole genome shotgun (WGS) entry which is preliminary data.</text>
</comment>
<keyword evidence="3" id="KW-1185">Reference proteome</keyword>
<protein>
    <submittedName>
        <fullName evidence="2">Uncharacterized protein</fullName>
    </submittedName>
</protein>
<evidence type="ECO:0000256" key="1">
    <source>
        <dbReference type="SAM" id="MobiDB-lite"/>
    </source>
</evidence>
<feature type="non-terminal residue" evidence="2">
    <location>
        <position position="1"/>
    </location>
</feature>
<name>A0A2J7ZMU1_9CHLO</name>
<evidence type="ECO:0000313" key="2">
    <source>
        <dbReference type="EMBL" id="PNH01577.1"/>
    </source>
</evidence>
<dbReference type="EMBL" id="PGGS01000851">
    <property type="protein sequence ID" value="PNH01577.1"/>
    <property type="molecule type" value="Genomic_DNA"/>
</dbReference>
<dbReference type="Proteomes" id="UP000236333">
    <property type="component" value="Unassembled WGS sequence"/>
</dbReference>